<accession>A0ACC2RYZ6</accession>
<keyword evidence="2" id="KW-1185">Reference proteome</keyword>
<organism evidence="1 2">
    <name type="scientific">Entomophthora muscae</name>
    <dbReference type="NCBI Taxonomy" id="34485"/>
    <lineage>
        <taxon>Eukaryota</taxon>
        <taxon>Fungi</taxon>
        <taxon>Fungi incertae sedis</taxon>
        <taxon>Zoopagomycota</taxon>
        <taxon>Entomophthoromycotina</taxon>
        <taxon>Entomophthoromycetes</taxon>
        <taxon>Entomophthorales</taxon>
        <taxon>Entomophthoraceae</taxon>
        <taxon>Entomophthora</taxon>
    </lineage>
</organism>
<proteinExistence type="predicted"/>
<evidence type="ECO:0000313" key="1">
    <source>
        <dbReference type="EMBL" id="KAJ9055271.1"/>
    </source>
</evidence>
<protein>
    <submittedName>
        <fullName evidence="1">Uncharacterized protein</fullName>
    </submittedName>
</protein>
<name>A0ACC2RYZ6_9FUNG</name>
<dbReference type="Proteomes" id="UP001165960">
    <property type="component" value="Unassembled WGS sequence"/>
</dbReference>
<gene>
    <name evidence="1" type="ORF">DSO57_1005678</name>
</gene>
<reference evidence="1" key="1">
    <citation type="submission" date="2022-04" db="EMBL/GenBank/DDBJ databases">
        <title>Genome of the entomopathogenic fungus Entomophthora muscae.</title>
        <authorList>
            <person name="Elya C."/>
            <person name="Lovett B.R."/>
            <person name="Lee E."/>
            <person name="Macias A.M."/>
            <person name="Hajek A.E."/>
            <person name="De Bivort B.L."/>
            <person name="Kasson M.T."/>
            <person name="De Fine Licht H.H."/>
            <person name="Stajich J.E."/>
        </authorList>
    </citation>
    <scope>NUCLEOTIDE SEQUENCE</scope>
    <source>
        <strain evidence="1">Berkeley</strain>
    </source>
</reference>
<comment type="caution">
    <text evidence="1">The sequence shown here is derived from an EMBL/GenBank/DDBJ whole genome shotgun (WGS) entry which is preliminary data.</text>
</comment>
<evidence type="ECO:0000313" key="2">
    <source>
        <dbReference type="Proteomes" id="UP001165960"/>
    </source>
</evidence>
<dbReference type="EMBL" id="QTSX02006405">
    <property type="protein sequence ID" value="KAJ9055271.1"/>
    <property type="molecule type" value="Genomic_DNA"/>
</dbReference>
<sequence length="111" mass="12993">MKVIILLWFGRVLGFHKRIHHESTVKCFNRAINFWRNQRPHLACAIFKNTFYASDGWATGVWKCMGHQHSYVCAPKTMKLWLMRTGDGGYENWGYAGPFCRSNATLYLNYV</sequence>